<keyword evidence="2" id="KW-1185">Reference proteome</keyword>
<accession>A0ACC2Q996</accession>
<proteinExistence type="predicted"/>
<sequence length="550" mass="63897">MTFKISYFILFEILIFVTGKPTNKQDPNHDELQYGLKKLIEDIIKQGTYDVMVNHHEDHPGTHHEDITQFTYNGGKSKFHHNNEKQHIAESYQGANGKKLQYNDYPSVSNMQNFNVYLKKKPETVENNIDVEETKYKTQARGESENINDILDFLNDLDKTLNIKGSNDLEMRCSGNRCGERDNKDREESFIPDNNNINENIYGRQLRCNGRSCNIDRDDNRNDKYNLRCYGNRCSRKSNYRYNNVDQDNDKIDLKHILRCSGDRCGLNRYDDDDDDDDNNDDDDDNDDSNLRCVGDRCGLNRNYDRDGIDYVPCVGDRCGLNRNEDGDRINTLRCVGDRCGFNRNDDRYGLDSVRCNGDRCGLTNDDDDRVDTDSIRCVGDRCGLNRYDDDDDDRVRTDSMRCVGDRCGLNRYDDDDDRIGTESLRCVGNRCGINRNDDDEDREDTNSFRCHGDRCDGNRYGNERENLRCSGNRCSRTRTDDKNQGKYDLDAEDLVRTYLSKAISLRGKELTPNEKRRFFEKIFENFMDTVKEKIIAAANNTIPLNQINF</sequence>
<reference evidence="1" key="1">
    <citation type="submission" date="2023-03" db="EMBL/GenBank/DDBJ databases">
        <title>Chromosome-level genomes of two armyworms, Mythimna separata and Mythimna loreyi, provide insights into the biosynthesis and reception of sex pheromones.</title>
        <authorList>
            <person name="Zhao H."/>
        </authorList>
    </citation>
    <scope>NUCLEOTIDE SEQUENCE</scope>
    <source>
        <strain evidence="1">BeijingLab</strain>
    </source>
</reference>
<dbReference type="Proteomes" id="UP001231649">
    <property type="component" value="Chromosome 23"/>
</dbReference>
<comment type="caution">
    <text evidence="1">The sequence shown here is derived from an EMBL/GenBank/DDBJ whole genome shotgun (WGS) entry which is preliminary data.</text>
</comment>
<name>A0ACC2Q996_9NEOP</name>
<organism evidence="1 2">
    <name type="scientific">Mythimna loreyi</name>
    <dbReference type="NCBI Taxonomy" id="667449"/>
    <lineage>
        <taxon>Eukaryota</taxon>
        <taxon>Metazoa</taxon>
        <taxon>Ecdysozoa</taxon>
        <taxon>Arthropoda</taxon>
        <taxon>Hexapoda</taxon>
        <taxon>Insecta</taxon>
        <taxon>Pterygota</taxon>
        <taxon>Neoptera</taxon>
        <taxon>Endopterygota</taxon>
        <taxon>Lepidoptera</taxon>
        <taxon>Glossata</taxon>
        <taxon>Ditrysia</taxon>
        <taxon>Noctuoidea</taxon>
        <taxon>Noctuidae</taxon>
        <taxon>Noctuinae</taxon>
        <taxon>Hadenini</taxon>
        <taxon>Mythimna</taxon>
    </lineage>
</organism>
<protein>
    <submittedName>
        <fullName evidence="1">Uncharacterized protein</fullName>
    </submittedName>
</protein>
<evidence type="ECO:0000313" key="1">
    <source>
        <dbReference type="EMBL" id="KAJ8710500.1"/>
    </source>
</evidence>
<dbReference type="EMBL" id="CM056799">
    <property type="protein sequence ID" value="KAJ8710500.1"/>
    <property type="molecule type" value="Genomic_DNA"/>
</dbReference>
<gene>
    <name evidence="1" type="ORF">PYW08_009015</name>
</gene>
<evidence type="ECO:0000313" key="2">
    <source>
        <dbReference type="Proteomes" id="UP001231649"/>
    </source>
</evidence>